<dbReference type="OrthoDB" id="2376767at2"/>
<evidence type="ECO:0000313" key="2">
    <source>
        <dbReference type="Proteomes" id="UP000234545"/>
    </source>
</evidence>
<dbReference type="Proteomes" id="UP000234545">
    <property type="component" value="Unassembled WGS sequence"/>
</dbReference>
<dbReference type="Pfam" id="PF14359">
    <property type="entry name" value="DUF4406"/>
    <property type="match status" value="1"/>
</dbReference>
<evidence type="ECO:0000313" key="1">
    <source>
        <dbReference type="EMBL" id="PKY66958.1"/>
    </source>
</evidence>
<gene>
    <name evidence="1" type="ORF">CYJ25_01585</name>
</gene>
<reference evidence="1 2" key="1">
    <citation type="submission" date="2017-12" db="EMBL/GenBank/DDBJ databases">
        <title>Phylogenetic diversity of female urinary microbiome.</title>
        <authorList>
            <person name="Thomas-White K."/>
            <person name="Wolfe A.J."/>
        </authorList>
    </citation>
    <scope>NUCLEOTIDE SEQUENCE [LARGE SCALE GENOMIC DNA]</scope>
    <source>
        <strain evidence="1 2">UMB0250</strain>
    </source>
</reference>
<dbReference type="Gene3D" id="3.40.50.10400">
    <property type="entry name" value="Hypothetical protein PA1492"/>
    <property type="match status" value="1"/>
</dbReference>
<evidence type="ECO:0008006" key="3">
    <source>
        <dbReference type="Google" id="ProtNLM"/>
    </source>
</evidence>
<accession>A0A2I1I744</accession>
<protein>
    <recommendedName>
        <fullName evidence="3">DUF4406 domain-containing protein</fullName>
    </recommendedName>
</protein>
<comment type="caution">
    <text evidence="1">The sequence shown here is derived from an EMBL/GenBank/DDBJ whole genome shotgun (WGS) entry which is preliminary data.</text>
</comment>
<dbReference type="SUPFAM" id="SSF52309">
    <property type="entry name" value="N-(deoxy)ribosyltransferase-like"/>
    <property type="match status" value="1"/>
</dbReference>
<dbReference type="RefSeq" id="WP_101627455.1">
    <property type="nucleotide sequence ID" value="NZ_PKKJ01000001.1"/>
</dbReference>
<dbReference type="InterPro" id="IPR025518">
    <property type="entry name" value="DUF4406"/>
</dbReference>
<sequence length="105" mass="11755">MTKKVYISGPMTGRPDKNIDEFNKAEDQLLKAGYEVLNPTSNGLADTALYEDHMRADLRMLTMADALAFLPDWERSRGARLEIEIAHVLNIPVRPVSDYVMGTCA</sequence>
<name>A0A2I1I744_9ACTO</name>
<dbReference type="AlphaFoldDB" id="A0A2I1I744"/>
<dbReference type="EMBL" id="PKKJ01000001">
    <property type="protein sequence ID" value="PKY66958.1"/>
    <property type="molecule type" value="Genomic_DNA"/>
</dbReference>
<organism evidence="1 2">
    <name type="scientific">Schaalia turicensis</name>
    <dbReference type="NCBI Taxonomy" id="131111"/>
    <lineage>
        <taxon>Bacteria</taxon>
        <taxon>Bacillati</taxon>
        <taxon>Actinomycetota</taxon>
        <taxon>Actinomycetes</taxon>
        <taxon>Actinomycetales</taxon>
        <taxon>Actinomycetaceae</taxon>
        <taxon>Schaalia</taxon>
    </lineage>
</organism>
<proteinExistence type="predicted"/>